<comment type="caution">
    <text evidence="2">The sequence shown here is derived from an EMBL/GenBank/DDBJ whole genome shotgun (WGS) entry which is preliminary data.</text>
</comment>
<name>J9DLA4_EDHAE</name>
<reference evidence="2 3" key="1">
    <citation type="submission" date="2011-08" db="EMBL/GenBank/DDBJ databases">
        <authorList>
            <person name="Liu Z.J."/>
            <person name="Shi F.L."/>
            <person name="Lu J.Q."/>
            <person name="Li M."/>
            <person name="Wang Z.L."/>
        </authorList>
    </citation>
    <scope>NUCLEOTIDE SEQUENCE [LARGE SCALE GENOMIC DNA]</scope>
    <source>
        <strain evidence="2 3">USNM 41457</strain>
    </source>
</reference>
<evidence type="ECO:0008006" key="4">
    <source>
        <dbReference type="Google" id="ProtNLM"/>
    </source>
</evidence>
<proteinExistence type="predicted"/>
<sequence length="218" mass="26456">MLFRMLVLSFFPIISNCLYIKTWNDLIYKFSTTLSELIKLNDVCTDIRSEIYNITESYDKICYEYTFYVKIYKKHLKENTNKCRRIKLEDFHEIIAKTLEKLHYLNFLLNKLDLKAKKHMKRAILIQNELFELIRYLYTGDLDVYNNEKISNIIKGFDFMGDFKKNECIYIYVFKLYFFVRCLIENLKEINSFFTIILADFANEIYKTKRIELEIAKK</sequence>
<dbReference type="HOGENOM" id="CLU_1288883_0_0_1"/>
<dbReference type="InParanoid" id="J9DLA4"/>
<keyword evidence="1" id="KW-0732">Signal</keyword>
<accession>J9DLA4</accession>
<dbReference type="Proteomes" id="UP000003163">
    <property type="component" value="Unassembled WGS sequence"/>
</dbReference>
<dbReference type="VEuPathDB" id="MicrosporidiaDB:EDEG_03418"/>
<reference evidence="3" key="2">
    <citation type="submission" date="2015-07" db="EMBL/GenBank/DDBJ databases">
        <title>Contrasting host-pathogen interactions and genome evolution in two generalist and specialist microsporidian pathogens of mosquitoes.</title>
        <authorList>
            <consortium name="The Broad Institute Genomics Platform"/>
            <consortium name="The Broad Institute Genome Sequencing Center for Infectious Disease"/>
            <person name="Cuomo C.A."/>
            <person name="Sanscrainte N.D."/>
            <person name="Goldberg J.M."/>
            <person name="Heiman D."/>
            <person name="Young S."/>
            <person name="Zeng Q."/>
            <person name="Becnel J.J."/>
            <person name="Birren B.W."/>
        </authorList>
    </citation>
    <scope>NUCLEOTIDE SEQUENCE [LARGE SCALE GENOMIC DNA]</scope>
    <source>
        <strain evidence="3">USNM 41457</strain>
    </source>
</reference>
<evidence type="ECO:0000313" key="3">
    <source>
        <dbReference type="Proteomes" id="UP000003163"/>
    </source>
</evidence>
<feature type="non-terminal residue" evidence="2">
    <location>
        <position position="1"/>
    </location>
</feature>
<protein>
    <recommendedName>
        <fullName evidence="4">BTB domain-containing protein</fullName>
    </recommendedName>
</protein>
<feature type="chain" id="PRO_5005686508" description="BTB domain-containing protein" evidence="1">
    <location>
        <begin position="18"/>
        <end position="218"/>
    </location>
</feature>
<dbReference type="AlphaFoldDB" id="J9DLA4"/>
<dbReference type="EMBL" id="AFBI03000088">
    <property type="protein sequence ID" value="EJW02137.2"/>
    <property type="molecule type" value="Genomic_DNA"/>
</dbReference>
<keyword evidence="3" id="KW-1185">Reference proteome</keyword>
<evidence type="ECO:0000256" key="1">
    <source>
        <dbReference type="SAM" id="SignalP"/>
    </source>
</evidence>
<gene>
    <name evidence="2" type="ORF">EDEG_03418</name>
</gene>
<evidence type="ECO:0000313" key="2">
    <source>
        <dbReference type="EMBL" id="EJW02137.2"/>
    </source>
</evidence>
<feature type="signal peptide" evidence="1">
    <location>
        <begin position="1"/>
        <end position="17"/>
    </location>
</feature>
<organism evidence="2 3">
    <name type="scientific">Edhazardia aedis (strain USNM 41457)</name>
    <name type="common">Microsporidian parasite</name>
    <dbReference type="NCBI Taxonomy" id="1003232"/>
    <lineage>
        <taxon>Eukaryota</taxon>
        <taxon>Fungi</taxon>
        <taxon>Fungi incertae sedis</taxon>
        <taxon>Microsporidia</taxon>
        <taxon>Edhazardia</taxon>
    </lineage>
</organism>